<reference evidence="2 3" key="1">
    <citation type="journal article" date="2019" name="Nat. Ecol. Evol.">
        <title>Megaphylogeny resolves global patterns of mushroom evolution.</title>
        <authorList>
            <person name="Varga T."/>
            <person name="Krizsan K."/>
            <person name="Foldi C."/>
            <person name="Dima B."/>
            <person name="Sanchez-Garcia M."/>
            <person name="Sanchez-Ramirez S."/>
            <person name="Szollosi G.J."/>
            <person name="Szarkandi J.G."/>
            <person name="Papp V."/>
            <person name="Albert L."/>
            <person name="Andreopoulos W."/>
            <person name="Angelini C."/>
            <person name="Antonin V."/>
            <person name="Barry K.W."/>
            <person name="Bougher N.L."/>
            <person name="Buchanan P."/>
            <person name="Buyck B."/>
            <person name="Bense V."/>
            <person name="Catcheside P."/>
            <person name="Chovatia M."/>
            <person name="Cooper J."/>
            <person name="Damon W."/>
            <person name="Desjardin D."/>
            <person name="Finy P."/>
            <person name="Geml J."/>
            <person name="Haridas S."/>
            <person name="Hughes K."/>
            <person name="Justo A."/>
            <person name="Karasinski D."/>
            <person name="Kautmanova I."/>
            <person name="Kiss B."/>
            <person name="Kocsube S."/>
            <person name="Kotiranta H."/>
            <person name="LaButti K.M."/>
            <person name="Lechner B.E."/>
            <person name="Liimatainen K."/>
            <person name="Lipzen A."/>
            <person name="Lukacs Z."/>
            <person name="Mihaltcheva S."/>
            <person name="Morgado L.N."/>
            <person name="Niskanen T."/>
            <person name="Noordeloos M.E."/>
            <person name="Ohm R.A."/>
            <person name="Ortiz-Santana B."/>
            <person name="Ovrebo C."/>
            <person name="Racz N."/>
            <person name="Riley R."/>
            <person name="Savchenko A."/>
            <person name="Shiryaev A."/>
            <person name="Soop K."/>
            <person name="Spirin V."/>
            <person name="Szebenyi C."/>
            <person name="Tomsovsky M."/>
            <person name="Tulloss R.E."/>
            <person name="Uehling J."/>
            <person name="Grigoriev I.V."/>
            <person name="Vagvolgyi C."/>
            <person name="Papp T."/>
            <person name="Martin F.M."/>
            <person name="Miettinen O."/>
            <person name="Hibbett D.S."/>
            <person name="Nagy L.G."/>
        </authorList>
    </citation>
    <scope>NUCLEOTIDE SEQUENCE [LARGE SCALE GENOMIC DNA]</scope>
    <source>
        <strain evidence="2 3">HHB13444</strain>
    </source>
</reference>
<sequence length="363" mass="39592">MASRAFHPEPLSPSLSDNTRTYLSNSEYAPQANLLQNASQDENIRPASPAGMTFAEEMARSGESVRRQGKPSSLGNLGETDGAFTLPGFVGEKDITEIEIDVPYATSASDSGFRMEPLSSDDIVSSQTHVDVSMVLDFEAGEDGVDVPVLLESGTGQNRVDVPMILDSQRAPRSGDHTTELDSIPQNVSDAAGHSRPLVRGSHTLRERRMTYLRDMYAILDQPQPDVPRAILRATSTLRRTKWEIEAGVVGKHPKRKLPAFVTHYRGSPYALLHQQRQLIFEEVQKKDGGKLGSLVHLEEPEVPQSVGEEPSHRDDVHRMEIEEMLRSANIAADDLDEADMAGVVGAVLSAAAEAARLATASF</sequence>
<feature type="region of interest" description="Disordered" evidence="1">
    <location>
        <begin position="170"/>
        <end position="196"/>
    </location>
</feature>
<accession>A0A5C3Q0X5</accession>
<protein>
    <submittedName>
        <fullName evidence="2">Uncharacterized protein</fullName>
    </submittedName>
</protein>
<dbReference type="InParanoid" id="A0A5C3Q0X5"/>
<name>A0A5C3Q0X5_9APHY</name>
<evidence type="ECO:0000313" key="2">
    <source>
        <dbReference type="EMBL" id="TFK93828.1"/>
    </source>
</evidence>
<keyword evidence="3" id="KW-1185">Reference proteome</keyword>
<dbReference type="EMBL" id="ML210976">
    <property type="protein sequence ID" value="TFK93828.1"/>
    <property type="molecule type" value="Genomic_DNA"/>
</dbReference>
<feature type="region of interest" description="Disordered" evidence="1">
    <location>
        <begin position="58"/>
        <end position="82"/>
    </location>
</feature>
<feature type="region of interest" description="Disordered" evidence="1">
    <location>
        <begin position="1"/>
        <end position="21"/>
    </location>
</feature>
<evidence type="ECO:0000313" key="3">
    <source>
        <dbReference type="Proteomes" id="UP000308197"/>
    </source>
</evidence>
<proteinExistence type="predicted"/>
<evidence type="ECO:0000256" key="1">
    <source>
        <dbReference type="SAM" id="MobiDB-lite"/>
    </source>
</evidence>
<organism evidence="2 3">
    <name type="scientific">Polyporus arcularius HHB13444</name>
    <dbReference type="NCBI Taxonomy" id="1314778"/>
    <lineage>
        <taxon>Eukaryota</taxon>
        <taxon>Fungi</taxon>
        <taxon>Dikarya</taxon>
        <taxon>Basidiomycota</taxon>
        <taxon>Agaricomycotina</taxon>
        <taxon>Agaricomycetes</taxon>
        <taxon>Polyporales</taxon>
        <taxon>Polyporaceae</taxon>
        <taxon>Polyporus</taxon>
    </lineage>
</organism>
<gene>
    <name evidence="2" type="ORF">K466DRAFT_594106</name>
</gene>
<dbReference type="Proteomes" id="UP000308197">
    <property type="component" value="Unassembled WGS sequence"/>
</dbReference>
<dbReference type="AlphaFoldDB" id="A0A5C3Q0X5"/>